<dbReference type="Proteomes" id="UP000053900">
    <property type="component" value="Unassembled WGS sequence"/>
</dbReference>
<keyword evidence="3" id="KW-1185">Reference proteome</keyword>
<dbReference type="Pfam" id="PF13340">
    <property type="entry name" value="DUF4096"/>
    <property type="match status" value="1"/>
</dbReference>
<organism evidence="2 3">
    <name type="scientific">Enhydrobacter aerosaccus</name>
    <dbReference type="NCBI Taxonomy" id="225324"/>
    <lineage>
        <taxon>Bacteria</taxon>
        <taxon>Pseudomonadati</taxon>
        <taxon>Pseudomonadota</taxon>
        <taxon>Alphaproteobacteria</taxon>
        <taxon>Hyphomicrobiales</taxon>
        <taxon>Enhydrobacter</taxon>
    </lineage>
</organism>
<dbReference type="PANTHER" id="PTHR46637:SF1">
    <property type="entry name" value="BLL5188 PROTEIN"/>
    <property type="match status" value="1"/>
</dbReference>
<evidence type="ECO:0000313" key="2">
    <source>
        <dbReference type="EMBL" id="KND17337.1"/>
    </source>
</evidence>
<dbReference type="InterPro" id="IPR025161">
    <property type="entry name" value="IS402-like_dom"/>
</dbReference>
<dbReference type="PANTHER" id="PTHR46637">
    <property type="entry name" value="TIS1421-TRANSPOSASE PROTEIN A"/>
    <property type="match status" value="1"/>
</dbReference>
<feature type="domain" description="Insertion element IS402-like" evidence="1">
    <location>
        <begin position="6"/>
        <end position="55"/>
    </location>
</feature>
<comment type="caution">
    <text evidence="2">The sequence shown here is derived from an EMBL/GenBank/DDBJ whole genome shotgun (WGS) entry which is preliminary data.</text>
</comment>
<protein>
    <submittedName>
        <fullName evidence="2">Transposase</fullName>
    </submittedName>
</protein>
<evidence type="ECO:0000259" key="1">
    <source>
        <dbReference type="Pfam" id="PF13340"/>
    </source>
</evidence>
<sequence length="55" mass="6420">MARTAITDNIWEQLQTTMKAHGCHQWKNDRTVMEAILWKLRTGAPWRDIPIELGS</sequence>
<gene>
    <name evidence="2" type="ORF">AFK20_12305</name>
</gene>
<accession>A0ABR5IIT7</accession>
<name>A0ABR5IIT7_9HYPH</name>
<proteinExistence type="predicted"/>
<dbReference type="InterPro" id="IPR052909">
    <property type="entry name" value="Transposase_6_like"/>
</dbReference>
<dbReference type="EMBL" id="LGSW01000021">
    <property type="protein sequence ID" value="KND17337.1"/>
    <property type="molecule type" value="Genomic_DNA"/>
</dbReference>
<feature type="non-terminal residue" evidence="2">
    <location>
        <position position="55"/>
    </location>
</feature>
<reference evidence="2 3" key="1">
    <citation type="submission" date="2015-07" db="EMBL/GenBank/DDBJ databases">
        <title>Draft genome of Enhydrobacter aerosaccus.</title>
        <authorList>
            <person name="Wang X."/>
        </authorList>
    </citation>
    <scope>NUCLEOTIDE SEQUENCE [LARGE SCALE GENOMIC DNA]</scope>
    <source>
        <strain evidence="2 3">CGMCC9176</strain>
    </source>
</reference>
<evidence type="ECO:0000313" key="3">
    <source>
        <dbReference type="Proteomes" id="UP000053900"/>
    </source>
</evidence>